<dbReference type="PANTHER" id="PTHR36435:SF1">
    <property type="entry name" value="CAAX AMINO TERMINAL PROTEASE FAMILY PROTEIN"/>
    <property type="match status" value="1"/>
</dbReference>
<dbReference type="GO" id="GO:0004175">
    <property type="term" value="F:endopeptidase activity"/>
    <property type="evidence" value="ECO:0007669"/>
    <property type="project" value="UniProtKB-ARBA"/>
</dbReference>
<feature type="transmembrane region" description="Helical" evidence="2">
    <location>
        <begin position="12"/>
        <end position="30"/>
    </location>
</feature>
<comment type="caution">
    <text evidence="4">The sequence shown here is derived from an EMBL/GenBank/DDBJ whole genome shotgun (WGS) entry which is preliminary data.</text>
</comment>
<dbReference type="PATRIC" id="fig|1423773.3.peg.145"/>
<keyword evidence="4" id="KW-0645">Protease</keyword>
<keyword evidence="2" id="KW-0812">Transmembrane</keyword>
<dbReference type="STRING" id="1423773.FD30_GL000143"/>
<dbReference type="PANTHER" id="PTHR36435">
    <property type="entry name" value="SLR1288 PROTEIN"/>
    <property type="match status" value="1"/>
</dbReference>
<comment type="similarity">
    <text evidence="1">Belongs to the UPF0177 family.</text>
</comment>
<feature type="transmembrane region" description="Helical" evidence="2">
    <location>
        <begin position="203"/>
        <end position="223"/>
    </location>
</feature>
<organism evidence="4 5">
    <name type="scientific">Levilactobacillus namurensis DSM 19117</name>
    <dbReference type="NCBI Taxonomy" id="1423773"/>
    <lineage>
        <taxon>Bacteria</taxon>
        <taxon>Bacillati</taxon>
        <taxon>Bacillota</taxon>
        <taxon>Bacilli</taxon>
        <taxon>Lactobacillales</taxon>
        <taxon>Lactobacillaceae</taxon>
        <taxon>Levilactobacillus</taxon>
    </lineage>
</organism>
<evidence type="ECO:0000256" key="2">
    <source>
        <dbReference type="SAM" id="Phobius"/>
    </source>
</evidence>
<dbReference type="AlphaFoldDB" id="A0A0R1K378"/>
<dbReference type="GeneID" id="84782180"/>
<protein>
    <submittedName>
        <fullName evidence="4">Metal-dependent membrane protease</fullName>
    </submittedName>
</protein>
<reference evidence="4 5" key="1">
    <citation type="journal article" date="2015" name="Genome Announc.">
        <title>Expanding the biotechnology potential of lactobacilli through comparative genomics of 213 strains and associated genera.</title>
        <authorList>
            <person name="Sun Z."/>
            <person name="Harris H.M."/>
            <person name="McCann A."/>
            <person name="Guo C."/>
            <person name="Argimon S."/>
            <person name="Zhang W."/>
            <person name="Yang X."/>
            <person name="Jeffery I.B."/>
            <person name="Cooney J.C."/>
            <person name="Kagawa T.F."/>
            <person name="Liu W."/>
            <person name="Song Y."/>
            <person name="Salvetti E."/>
            <person name="Wrobel A."/>
            <person name="Rasinkangas P."/>
            <person name="Parkhill J."/>
            <person name="Rea M.C."/>
            <person name="O'Sullivan O."/>
            <person name="Ritari J."/>
            <person name="Douillard F.P."/>
            <person name="Paul Ross R."/>
            <person name="Yang R."/>
            <person name="Briner A.E."/>
            <person name="Felis G.E."/>
            <person name="de Vos W.M."/>
            <person name="Barrangou R."/>
            <person name="Klaenhammer T.R."/>
            <person name="Caufield P.W."/>
            <person name="Cui Y."/>
            <person name="Zhang H."/>
            <person name="O'Toole P.W."/>
        </authorList>
    </citation>
    <scope>NUCLEOTIDE SEQUENCE [LARGE SCALE GENOMIC DNA]</scope>
    <source>
        <strain evidence="4 5">DSM 19117</strain>
    </source>
</reference>
<dbReference type="OrthoDB" id="8607342at2"/>
<dbReference type="Pfam" id="PF02517">
    <property type="entry name" value="Rce1-like"/>
    <property type="match status" value="1"/>
</dbReference>
<feature type="domain" description="CAAX prenyl protease 2/Lysostaphin resistance protein A-like" evidence="3">
    <location>
        <begin position="125"/>
        <end position="216"/>
    </location>
</feature>
<dbReference type="RefSeq" id="WP_056944536.1">
    <property type="nucleotide sequence ID" value="NZ_AZDT01000053.1"/>
</dbReference>
<sequence>MQNEKRPANARNWLWVILLVILANLVQLPLVQLSHGTTGHQLVWAIIYLGGFGIAVGLAAWRYRKLWRTYHYRRLTRQDWKLMVGAYLAMLVAEEGLNYLNMVLAHQTTTANNRAIATLMGQSPWVMVLMAITAICASPFLEEFTFRGILMDGCLSGMGRWLPILASAIAFSLVHLSTTWVSGLLYAVMGGTFAYVYQRTGKIQATIVLHGFNNLLAMGLLVLTL</sequence>
<evidence type="ECO:0000259" key="3">
    <source>
        <dbReference type="Pfam" id="PF02517"/>
    </source>
</evidence>
<accession>A0A0R1K378</accession>
<dbReference type="GO" id="GO:0006508">
    <property type="term" value="P:proteolysis"/>
    <property type="evidence" value="ECO:0007669"/>
    <property type="project" value="UniProtKB-KW"/>
</dbReference>
<evidence type="ECO:0000256" key="1">
    <source>
        <dbReference type="ARBA" id="ARBA00009067"/>
    </source>
</evidence>
<name>A0A0R1K378_9LACO</name>
<dbReference type="Proteomes" id="UP000051162">
    <property type="component" value="Unassembled WGS sequence"/>
</dbReference>
<keyword evidence="5" id="KW-1185">Reference proteome</keyword>
<dbReference type="InterPro" id="IPR052710">
    <property type="entry name" value="CAAX_protease"/>
</dbReference>
<evidence type="ECO:0000313" key="4">
    <source>
        <dbReference type="EMBL" id="KRK73767.1"/>
    </source>
</evidence>
<feature type="transmembrane region" description="Helical" evidence="2">
    <location>
        <begin position="82"/>
        <end position="104"/>
    </location>
</feature>
<feature type="transmembrane region" description="Helical" evidence="2">
    <location>
        <begin position="42"/>
        <end position="61"/>
    </location>
</feature>
<feature type="transmembrane region" description="Helical" evidence="2">
    <location>
        <begin position="124"/>
        <end position="141"/>
    </location>
</feature>
<keyword evidence="2" id="KW-0472">Membrane</keyword>
<gene>
    <name evidence="4" type="ORF">FD30_GL000143</name>
</gene>
<evidence type="ECO:0000313" key="5">
    <source>
        <dbReference type="Proteomes" id="UP000051162"/>
    </source>
</evidence>
<proteinExistence type="inferred from homology"/>
<keyword evidence="2" id="KW-1133">Transmembrane helix</keyword>
<dbReference type="GO" id="GO:0080120">
    <property type="term" value="P:CAAX-box protein maturation"/>
    <property type="evidence" value="ECO:0007669"/>
    <property type="project" value="UniProtKB-ARBA"/>
</dbReference>
<dbReference type="EMBL" id="AZDT01000053">
    <property type="protein sequence ID" value="KRK73767.1"/>
    <property type="molecule type" value="Genomic_DNA"/>
</dbReference>
<keyword evidence="4" id="KW-0378">Hydrolase</keyword>
<dbReference type="InterPro" id="IPR003675">
    <property type="entry name" value="Rce1/LyrA-like_dom"/>
</dbReference>
<feature type="transmembrane region" description="Helical" evidence="2">
    <location>
        <begin position="161"/>
        <end position="183"/>
    </location>
</feature>